<feature type="active site" description="Charge relay system" evidence="5 6">
    <location>
        <position position="180"/>
    </location>
</feature>
<keyword evidence="2 6" id="KW-0645">Protease</keyword>
<evidence type="ECO:0000256" key="4">
    <source>
        <dbReference type="ARBA" id="ARBA00022825"/>
    </source>
</evidence>
<dbReference type="InterPro" id="IPR022398">
    <property type="entry name" value="Peptidase_S8_His-AS"/>
</dbReference>
<evidence type="ECO:0000313" key="10">
    <source>
        <dbReference type="EMBL" id="MBB6069205.1"/>
    </source>
</evidence>
<dbReference type="Pfam" id="PF00082">
    <property type="entry name" value="Peptidase_S8"/>
    <property type="match status" value="1"/>
</dbReference>
<keyword evidence="4 6" id="KW-0720">Serine protease</keyword>
<keyword evidence="8" id="KW-0732">Signal</keyword>
<evidence type="ECO:0000256" key="6">
    <source>
        <dbReference type="PROSITE-ProRule" id="PRU01240"/>
    </source>
</evidence>
<dbReference type="GO" id="GO:0004252">
    <property type="term" value="F:serine-type endopeptidase activity"/>
    <property type="evidence" value="ECO:0007669"/>
    <property type="project" value="UniProtKB-UniRule"/>
</dbReference>
<name>A0A841GW27_9BACT</name>
<dbReference type="InterPro" id="IPR034193">
    <property type="entry name" value="PCSK9_ProteinaseK-like"/>
</dbReference>
<comment type="caution">
    <text evidence="10">The sequence shown here is derived from an EMBL/GenBank/DDBJ whole genome shotgun (WGS) entry which is preliminary data.</text>
</comment>
<dbReference type="PRINTS" id="PR00723">
    <property type="entry name" value="SUBTILISIN"/>
</dbReference>
<proteinExistence type="inferred from homology"/>
<evidence type="ECO:0000313" key="11">
    <source>
        <dbReference type="Proteomes" id="UP000582837"/>
    </source>
</evidence>
<dbReference type="InterPro" id="IPR023828">
    <property type="entry name" value="Peptidase_S8_Ser-AS"/>
</dbReference>
<reference evidence="10 11" key="1">
    <citation type="submission" date="2020-08" db="EMBL/GenBank/DDBJ databases">
        <title>Genomic Encyclopedia of Type Strains, Phase IV (KMG-IV): sequencing the most valuable type-strain genomes for metagenomic binning, comparative biology and taxonomic classification.</title>
        <authorList>
            <person name="Goeker M."/>
        </authorList>
    </citation>
    <scope>NUCLEOTIDE SEQUENCE [LARGE SCALE GENOMIC DNA]</scope>
    <source>
        <strain evidence="10 11">DSM 29007</strain>
    </source>
</reference>
<dbReference type="GO" id="GO:0005615">
    <property type="term" value="C:extracellular space"/>
    <property type="evidence" value="ECO:0007669"/>
    <property type="project" value="TreeGrafter"/>
</dbReference>
<dbReference type="InterPro" id="IPR015500">
    <property type="entry name" value="Peptidase_S8_subtilisin-rel"/>
</dbReference>
<evidence type="ECO:0000256" key="1">
    <source>
        <dbReference type="ARBA" id="ARBA00011073"/>
    </source>
</evidence>
<dbReference type="PROSITE" id="PS00138">
    <property type="entry name" value="SUBTILASE_SER"/>
    <property type="match status" value="1"/>
</dbReference>
<dbReference type="PROSITE" id="PS00136">
    <property type="entry name" value="SUBTILASE_ASP"/>
    <property type="match status" value="1"/>
</dbReference>
<evidence type="ECO:0000259" key="9">
    <source>
        <dbReference type="Pfam" id="PF00082"/>
    </source>
</evidence>
<dbReference type="Proteomes" id="UP000582837">
    <property type="component" value="Unassembled WGS sequence"/>
</dbReference>
<evidence type="ECO:0000256" key="3">
    <source>
        <dbReference type="ARBA" id="ARBA00022801"/>
    </source>
</evidence>
<feature type="chain" id="PRO_5033055171" evidence="8">
    <location>
        <begin position="24"/>
        <end position="386"/>
    </location>
</feature>
<dbReference type="EMBL" id="JACHIA010000002">
    <property type="protein sequence ID" value="MBB6069205.1"/>
    <property type="molecule type" value="Genomic_DNA"/>
</dbReference>
<dbReference type="GO" id="GO:0006508">
    <property type="term" value="P:proteolysis"/>
    <property type="evidence" value="ECO:0007669"/>
    <property type="project" value="UniProtKB-KW"/>
</dbReference>
<keyword evidence="11" id="KW-1185">Reference proteome</keyword>
<evidence type="ECO:0000256" key="8">
    <source>
        <dbReference type="SAM" id="SignalP"/>
    </source>
</evidence>
<evidence type="ECO:0000256" key="2">
    <source>
        <dbReference type="ARBA" id="ARBA00022670"/>
    </source>
</evidence>
<protein>
    <submittedName>
        <fullName evidence="10">Subtilisin family serine protease</fullName>
    </submittedName>
</protein>
<organism evidence="10 11">
    <name type="scientific">Longimicrobium terrae</name>
    <dbReference type="NCBI Taxonomy" id="1639882"/>
    <lineage>
        <taxon>Bacteria</taxon>
        <taxon>Pseudomonadati</taxon>
        <taxon>Gemmatimonadota</taxon>
        <taxon>Longimicrobiia</taxon>
        <taxon>Longimicrobiales</taxon>
        <taxon>Longimicrobiaceae</taxon>
        <taxon>Longimicrobium</taxon>
    </lineage>
</organism>
<dbReference type="PROSITE" id="PS51892">
    <property type="entry name" value="SUBTILASE"/>
    <property type="match status" value="1"/>
</dbReference>
<dbReference type="AlphaFoldDB" id="A0A841GW27"/>
<dbReference type="InterPro" id="IPR050131">
    <property type="entry name" value="Peptidase_S8_subtilisin-like"/>
</dbReference>
<dbReference type="SUPFAM" id="SSF52743">
    <property type="entry name" value="Subtilisin-like"/>
    <property type="match status" value="1"/>
</dbReference>
<evidence type="ECO:0000256" key="5">
    <source>
        <dbReference type="PIRSR" id="PIRSR615500-1"/>
    </source>
</evidence>
<dbReference type="PANTHER" id="PTHR43806">
    <property type="entry name" value="PEPTIDASE S8"/>
    <property type="match status" value="1"/>
</dbReference>
<dbReference type="Gene3D" id="3.30.70.80">
    <property type="entry name" value="Peptidase S8 propeptide/proteinase inhibitor I9"/>
    <property type="match status" value="1"/>
</dbReference>
<feature type="active site" description="Charge relay system" evidence="5 6">
    <location>
        <position position="332"/>
    </location>
</feature>
<keyword evidence="3 6" id="KW-0378">Hydrolase</keyword>
<comment type="similarity">
    <text evidence="1 6 7">Belongs to the peptidase S8 family.</text>
</comment>
<dbReference type="PROSITE" id="PS00137">
    <property type="entry name" value="SUBTILASE_HIS"/>
    <property type="match status" value="1"/>
</dbReference>
<evidence type="ECO:0000256" key="7">
    <source>
        <dbReference type="RuleBase" id="RU003355"/>
    </source>
</evidence>
<dbReference type="InterPro" id="IPR023827">
    <property type="entry name" value="Peptidase_S8_Asp-AS"/>
</dbReference>
<dbReference type="PROSITE" id="PS51257">
    <property type="entry name" value="PROKAR_LIPOPROTEIN"/>
    <property type="match status" value="1"/>
</dbReference>
<accession>A0A841GW27</accession>
<dbReference type="FunFam" id="3.40.50.200:FF:000014">
    <property type="entry name" value="Proteinase K"/>
    <property type="match status" value="1"/>
</dbReference>
<dbReference type="InterPro" id="IPR037045">
    <property type="entry name" value="S8pro/Inhibitor_I9_sf"/>
</dbReference>
<feature type="active site" description="Charge relay system" evidence="5 6">
    <location>
        <position position="147"/>
    </location>
</feature>
<gene>
    <name evidence="10" type="ORF">HNQ61_000820</name>
</gene>
<dbReference type="InterPro" id="IPR036852">
    <property type="entry name" value="Peptidase_S8/S53_dom_sf"/>
</dbReference>
<dbReference type="InterPro" id="IPR000209">
    <property type="entry name" value="Peptidase_S8/S53_dom"/>
</dbReference>
<dbReference type="Gene3D" id="3.40.50.200">
    <property type="entry name" value="Peptidase S8/S53 domain"/>
    <property type="match status" value="1"/>
</dbReference>
<dbReference type="CDD" id="cd04077">
    <property type="entry name" value="Peptidases_S8_PCSK9_ProteinaseK_like"/>
    <property type="match status" value="1"/>
</dbReference>
<dbReference type="RefSeq" id="WP_170038063.1">
    <property type="nucleotide sequence ID" value="NZ_JABDTL010000002.1"/>
</dbReference>
<dbReference type="SUPFAM" id="SSF54897">
    <property type="entry name" value="Protease propeptides/inhibitors"/>
    <property type="match status" value="1"/>
</dbReference>
<dbReference type="PANTHER" id="PTHR43806:SF11">
    <property type="entry name" value="CEREVISIN-RELATED"/>
    <property type="match status" value="1"/>
</dbReference>
<sequence>MKKLSAFAAAALVLAAACGDVTAPGGASHCSRDNIATGRNQAECSYIVSVHDGISPEAVARDHGVMPHFVYHDVLHGFAGWLADSTRDALLADPRVEMIEADAMEFEQTIQSGATWGIDRVDQRALPLNGSYSYASTGAGVTAYIIDTGILLSHNEFGGRAVKGFDAVTPGGNAQDCNGHGTHVAGTVGGATYGIAKAVKLVAVRVLNCAGSSTTSTVIAGVDWVTHNHAPNAVANMSLGGGASAMLDNAVAASIASGVTYVLAAGNSRVDACGFSPARLPAAITVGATDATDTRASFSNFGTCLDIFAPGVNINAAWHTGTTTTHTISGTSMAAPHVAGVAALYVASHPGATPQQVRDALVANATTGAVKNGGTGSPNTLLFSNY</sequence>
<feature type="signal peptide" evidence="8">
    <location>
        <begin position="1"/>
        <end position="23"/>
    </location>
</feature>
<feature type="domain" description="Peptidase S8/S53" evidence="9">
    <location>
        <begin position="138"/>
        <end position="368"/>
    </location>
</feature>